<accession>A0A0C7P0U9</accession>
<dbReference type="KEGG" id="dtn:DTL3_0545"/>
<proteinExistence type="inferred from homology"/>
<comment type="catalytic activity">
    <reaction evidence="7">
        <text>2'-deoxyribonucleotide-(2'-deoxyribose 5'-phosphate)-2'-deoxyribonucleotide-DNA = a 3'-end 2'-deoxyribonucleotide-(2,3-dehydro-2,3-deoxyribose 5'-phosphate)-DNA + a 5'-end 5'-phospho-2'-deoxyribonucleoside-DNA + H(+)</text>
        <dbReference type="Rhea" id="RHEA:66592"/>
        <dbReference type="Rhea" id="RHEA-COMP:13180"/>
        <dbReference type="Rhea" id="RHEA-COMP:16897"/>
        <dbReference type="Rhea" id="RHEA-COMP:17067"/>
        <dbReference type="ChEBI" id="CHEBI:15378"/>
        <dbReference type="ChEBI" id="CHEBI:136412"/>
        <dbReference type="ChEBI" id="CHEBI:157695"/>
        <dbReference type="ChEBI" id="CHEBI:167181"/>
        <dbReference type="EC" id="4.2.99.18"/>
    </reaction>
</comment>
<name>A0A0C7P0U9_DEFTU</name>
<dbReference type="CDD" id="cd00056">
    <property type="entry name" value="ENDO3c"/>
    <property type="match status" value="1"/>
</dbReference>
<evidence type="ECO:0000256" key="2">
    <source>
        <dbReference type="ARBA" id="ARBA00022801"/>
    </source>
</evidence>
<dbReference type="InterPro" id="IPR011257">
    <property type="entry name" value="DNA_glycosylase"/>
</dbReference>
<dbReference type="EMBL" id="LN824141">
    <property type="protein sequence ID" value="CEP77865.1"/>
    <property type="molecule type" value="Genomic_DNA"/>
</dbReference>
<dbReference type="Gene3D" id="1.10.340.30">
    <property type="entry name" value="Hypothetical protein, domain 2"/>
    <property type="match status" value="1"/>
</dbReference>
<dbReference type="HAMAP" id="MF_00241">
    <property type="entry name" value="Ogg"/>
    <property type="match status" value="1"/>
</dbReference>
<dbReference type="Proteomes" id="UP000032809">
    <property type="component" value="Chromosome I"/>
</dbReference>
<dbReference type="Gene3D" id="1.10.1670.10">
    <property type="entry name" value="Helix-hairpin-Helix base-excision DNA repair enzymes (C-terminal)"/>
    <property type="match status" value="1"/>
</dbReference>
<comment type="function">
    <text evidence="7">Catalyzes the excision of an oxidatively damaged form of guanine (7,8-dihydro-8-oxoguanine = 8-oxoG) from DNA. Also cleaves the DNA backbone at apurinic/apyrimidinic sites (AP sites).</text>
</comment>
<keyword evidence="5 7" id="KW-0511">Multifunctional enzyme</keyword>
<dbReference type="EC" id="3.2.2.-" evidence="7"/>
<keyword evidence="1 7" id="KW-0227">DNA damage</keyword>
<reference evidence="10" key="1">
    <citation type="submission" date="2014-11" db="EMBL/GenBank/DDBJ databases">
        <authorList>
            <person name="Wibberg D."/>
        </authorList>
    </citation>
    <scope>NUCLEOTIDE SEQUENCE [LARGE SCALE GENOMIC DNA]</scope>
    <source>
        <strain evidence="10">L3</strain>
    </source>
</reference>
<dbReference type="HOGENOM" id="CLU_104937_0_0_0"/>
<organism evidence="9 10">
    <name type="scientific">Defluviitoga tunisiensis</name>
    <dbReference type="NCBI Taxonomy" id="1006576"/>
    <lineage>
        <taxon>Bacteria</taxon>
        <taxon>Thermotogati</taxon>
        <taxon>Thermotogota</taxon>
        <taxon>Thermotogae</taxon>
        <taxon>Petrotogales</taxon>
        <taxon>Petrotogaceae</taxon>
        <taxon>Defluviitoga</taxon>
    </lineage>
</organism>
<evidence type="ECO:0000313" key="10">
    <source>
        <dbReference type="Proteomes" id="UP000032809"/>
    </source>
</evidence>
<dbReference type="EC" id="4.2.99.18" evidence="7"/>
<dbReference type="NCBIfam" id="NF002305">
    <property type="entry name" value="PRK01229.1"/>
    <property type="match status" value="1"/>
</dbReference>
<evidence type="ECO:0000256" key="7">
    <source>
        <dbReference type="HAMAP-Rule" id="MF_00241"/>
    </source>
</evidence>
<dbReference type="SMART" id="SM00478">
    <property type="entry name" value="ENDO3c"/>
    <property type="match status" value="1"/>
</dbReference>
<keyword evidence="3 7" id="KW-0234">DNA repair</keyword>
<evidence type="ECO:0000256" key="3">
    <source>
        <dbReference type="ARBA" id="ARBA00023204"/>
    </source>
</evidence>
<evidence type="ECO:0000256" key="4">
    <source>
        <dbReference type="ARBA" id="ARBA00023239"/>
    </source>
</evidence>
<protein>
    <recommendedName>
        <fullName evidence="7">8-oxoguanine DNA glycosylase/AP lyase</fullName>
    </recommendedName>
    <domain>
        <recommendedName>
            <fullName evidence="7">8-oxoguanine DNA glycosylase</fullName>
            <shortName evidence="7">8-oxoG DNA glycosylase</shortName>
            <ecNumber evidence="7">3.2.2.-</ecNumber>
        </recommendedName>
    </domain>
    <domain>
        <recommendedName>
            <fullName evidence="7">DNA-(apurinic or apyrimidinic site) lyase</fullName>
            <shortName evidence="7">AP lyase</shortName>
            <ecNumber evidence="7">4.2.99.18</ecNumber>
        </recommendedName>
    </domain>
</protein>
<sequence length="215" mass="25212">MEKLLTEHNLIIEVEKLKKIIKDKVEQRFLEFKKLGEEGDELDLYSELCFCILTANWKAKGGIKAQKLITKVGFAEYPEEQLVSLLKKIGHRFPNTRAKYIIENRWIIGDLKSLIQQHYVNARTFLVDKIKGIGWKESSHFLRNTGVEDVAILDKHILKIMKTYQLIEDFPKPGWNKSSYLKLEKILKDFAEKVKEPVGKLDLYLWYLETNSIDK</sequence>
<keyword evidence="10" id="KW-1185">Reference proteome</keyword>
<dbReference type="InterPro" id="IPR012092">
    <property type="entry name" value="DNA_glyclase/AP_lyase_Ogg"/>
</dbReference>
<feature type="site" description="Important for guanine/8-oxoguanine distinction" evidence="7">
    <location>
        <position position="215"/>
    </location>
</feature>
<keyword evidence="6 7" id="KW-0326">Glycosidase</keyword>
<evidence type="ECO:0000313" key="9">
    <source>
        <dbReference type="EMBL" id="CEP77865.1"/>
    </source>
</evidence>
<dbReference type="Pfam" id="PF22175">
    <property type="entry name" value="Ogg-HhH"/>
    <property type="match status" value="1"/>
</dbReference>
<dbReference type="InterPro" id="IPR023170">
    <property type="entry name" value="HhH_base_excis_C"/>
</dbReference>
<dbReference type="STRING" id="1006576.DTL3_0545"/>
<evidence type="ECO:0000259" key="8">
    <source>
        <dbReference type="SMART" id="SM00478"/>
    </source>
</evidence>
<dbReference type="AlphaFoldDB" id="A0A0C7P0U9"/>
<dbReference type="InterPro" id="IPR003265">
    <property type="entry name" value="HhH-GPD_domain"/>
</dbReference>
<dbReference type="PIRSF" id="PIRSF005954">
    <property type="entry name" value="Thrmst_ogg"/>
    <property type="match status" value="1"/>
</dbReference>
<keyword evidence="2 7" id="KW-0378">Hydrolase</keyword>
<feature type="active site" evidence="7">
    <location>
        <position position="136"/>
    </location>
</feature>
<evidence type="ECO:0000256" key="5">
    <source>
        <dbReference type="ARBA" id="ARBA00023268"/>
    </source>
</evidence>
<feature type="domain" description="HhH-GPD" evidence="8">
    <location>
        <begin position="53"/>
        <end position="210"/>
    </location>
</feature>
<dbReference type="RefSeq" id="WP_045087417.1">
    <property type="nucleotide sequence ID" value="NZ_LN824141.1"/>
</dbReference>
<dbReference type="GO" id="GO:0140078">
    <property type="term" value="F:class I DNA-(apurinic or apyrimidinic site) endonuclease activity"/>
    <property type="evidence" value="ECO:0007669"/>
    <property type="project" value="UniProtKB-EC"/>
</dbReference>
<gene>
    <name evidence="7" type="primary">ogg</name>
    <name evidence="9" type="ORF">DTL3_0545</name>
</gene>
<feature type="active site" evidence="7">
    <location>
        <position position="154"/>
    </location>
</feature>
<dbReference type="GO" id="GO:0016799">
    <property type="term" value="F:hydrolase activity, hydrolyzing N-glycosyl compounds"/>
    <property type="evidence" value="ECO:0007669"/>
    <property type="project" value="UniProtKB-UniRule"/>
</dbReference>
<dbReference type="OrthoDB" id="12078at2"/>
<dbReference type="GO" id="GO:0006284">
    <property type="term" value="P:base-excision repair"/>
    <property type="evidence" value="ECO:0007669"/>
    <property type="project" value="UniProtKB-UniRule"/>
</dbReference>
<dbReference type="SUPFAM" id="SSF48150">
    <property type="entry name" value="DNA-glycosylase"/>
    <property type="match status" value="1"/>
</dbReference>
<keyword evidence="4 7" id="KW-0456">Lyase</keyword>
<evidence type="ECO:0000256" key="1">
    <source>
        <dbReference type="ARBA" id="ARBA00022763"/>
    </source>
</evidence>
<evidence type="ECO:0000256" key="6">
    <source>
        <dbReference type="ARBA" id="ARBA00023295"/>
    </source>
</evidence>
<comment type="similarity">
    <text evidence="7">Belongs to the type-2 OGG1 family.</text>
</comment>